<keyword evidence="1" id="KW-0175">Coiled coil</keyword>
<evidence type="ECO:0000256" key="1">
    <source>
        <dbReference type="SAM" id="Coils"/>
    </source>
</evidence>
<sequence>MARARRGGLVRTNLGFLLYGKQGSGKSTMALDFAKMKRVDGKLFRVLYIDTEAGSVDDYLEDLQDQGIDLNNIYLVYTQSLKEVGEYINKIKNNEDFYELDEDGDETDEVILDADGEPFRADAVVIDSVSVLYIATQQGLTEFSKLRATVRADKNEITGLEKKVAVEGAGLEIKDYNTLKFDGQSLVLSLLGAGVHFALIAREQDEKEKVKTQEKGKFETVSTGNKIPDGFKDLSYNVKTVIHMIEDDMGNIIAEIKDKDRTKVHKRGEIIEDPTLLDWEAAIHRTKDRKAFVPTNDLSVSVEKEKEKYNNETDELMNQIKESTENKMSVGEYHAKIKEVVDSLDKIKKRSVKPKVEAEGMTVKYQEITDISKLQRFLEIVQSNM</sequence>
<proteinExistence type="predicted"/>
<comment type="caution">
    <text evidence="2">The sequence shown here is derived from an EMBL/GenBank/DDBJ whole genome shotgun (WGS) entry which is preliminary data.</text>
</comment>
<reference evidence="2" key="1">
    <citation type="submission" date="2021-02" db="EMBL/GenBank/DDBJ databases">
        <title>Infant gut strain persistence is associated with maternal origin, phylogeny, and functional potential including surface adhesion and iron acquisition.</title>
        <authorList>
            <person name="Lou Y.C."/>
        </authorList>
    </citation>
    <scope>NUCLEOTIDE SEQUENCE</scope>
    <source>
        <strain evidence="2">L3_108_031G1_dasL3_108_031G1_concoct_20</strain>
    </source>
</reference>
<name>A0A943A3P5_VEIPA</name>
<dbReference type="InterPro" id="IPR027417">
    <property type="entry name" value="P-loop_NTPase"/>
</dbReference>
<dbReference type="Gene3D" id="3.40.50.300">
    <property type="entry name" value="P-loop containing nucleotide triphosphate hydrolases"/>
    <property type="match status" value="1"/>
</dbReference>
<dbReference type="Proteomes" id="UP000778864">
    <property type="component" value="Unassembled WGS sequence"/>
</dbReference>
<feature type="coiled-coil region" evidence="1">
    <location>
        <begin position="299"/>
        <end position="326"/>
    </location>
</feature>
<organism evidence="2 3">
    <name type="scientific">Veillonella parvula</name>
    <name type="common">Staphylococcus parvulus</name>
    <dbReference type="NCBI Taxonomy" id="29466"/>
    <lineage>
        <taxon>Bacteria</taxon>
        <taxon>Bacillati</taxon>
        <taxon>Bacillota</taxon>
        <taxon>Negativicutes</taxon>
        <taxon>Veillonellales</taxon>
        <taxon>Veillonellaceae</taxon>
        <taxon>Veillonella</taxon>
    </lineage>
</organism>
<evidence type="ECO:0000313" key="3">
    <source>
        <dbReference type="Proteomes" id="UP000778864"/>
    </source>
</evidence>
<protein>
    <submittedName>
        <fullName evidence="2">AAA family ATPase</fullName>
    </submittedName>
</protein>
<accession>A0A943A3P5</accession>
<dbReference type="AlphaFoldDB" id="A0A943A3P5"/>
<dbReference type="EMBL" id="JAGZMU010000005">
    <property type="protein sequence ID" value="MBS4893725.1"/>
    <property type="molecule type" value="Genomic_DNA"/>
</dbReference>
<dbReference type="RefSeq" id="WP_278467885.1">
    <property type="nucleotide sequence ID" value="NZ_JAGZMU010000005.1"/>
</dbReference>
<evidence type="ECO:0000313" key="2">
    <source>
        <dbReference type="EMBL" id="MBS4893725.1"/>
    </source>
</evidence>
<gene>
    <name evidence="2" type="ORF">KHZ90_08120</name>
</gene>
<dbReference type="SUPFAM" id="SSF52540">
    <property type="entry name" value="P-loop containing nucleoside triphosphate hydrolases"/>
    <property type="match status" value="1"/>
</dbReference>